<dbReference type="EMBL" id="AHIV02001077">
    <property type="protein sequence ID" value="RQX71384.1"/>
    <property type="molecule type" value="Genomic_DNA"/>
</dbReference>
<organism evidence="1 2">
    <name type="scientific">Toxoplasma gondii CAST</name>
    <dbReference type="NCBI Taxonomy" id="943122"/>
    <lineage>
        <taxon>Eukaryota</taxon>
        <taxon>Sar</taxon>
        <taxon>Alveolata</taxon>
        <taxon>Apicomplexa</taxon>
        <taxon>Conoidasida</taxon>
        <taxon>Coccidia</taxon>
        <taxon>Eucoccidiorida</taxon>
        <taxon>Eimeriorina</taxon>
        <taxon>Sarcocystidae</taxon>
        <taxon>Toxoplasma</taxon>
    </lineage>
</organism>
<accession>A0A3R7YR71</accession>
<dbReference type="GO" id="GO:0003746">
    <property type="term" value="F:translation elongation factor activity"/>
    <property type="evidence" value="ECO:0007669"/>
    <property type="project" value="UniProtKB-KW"/>
</dbReference>
<evidence type="ECO:0000313" key="2">
    <source>
        <dbReference type="Proteomes" id="UP000284452"/>
    </source>
</evidence>
<dbReference type="VEuPathDB" id="ToxoDB:TGCAST_261460B"/>
<dbReference type="AlphaFoldDB" id="A0A3R7YR71"/>
<reference evidence="1 2" key="1">
    <citation type="submission" date="2017-10" db="EMBL/GenBank/DDBJ databases">
        <authorList>
            <person name="Sibley D."/>
            <person name="Venepally P."/>
            <person name="Karamycheva S."/>
            <person name="Hadjithomas M."/>
            <person name="Khan A."/>
            <person name="Brunk B."/>
            <person name="Roos D."/>
            <person name="Caler E."/>
            <person name="Lorenzi H."/>
        </authorList>
    </citation>
    <scope>NUCLEOTIDE SEQUENCE [LARGE SCALE GENOMIC DNA]</scope>
    <source>
        <strain evidence="1 2">CAST</strain>
    </source>
</reference>
<proteinExistence type="predicted"/>
<keyword evidence="1" id="KW-0251">Elongation factor</keyword>
<sequence length="61" mass="6898">KNFPRGNKALSRVGGEERHCSGRLQECEAAIRNCMQLPSSVRTPVPSQSIVPLHRQTRHIY</sequence>
<comment type="caution">
    <text evidence="1">The sequence shown here is derived from an EMBL/GenBank/DDBJ whole genome shotgun (WGS) entry which is preliminary data.</text>
</comment>
<dbReference type="Proteomes" id="UP000284452">
    <property type="component" value="Unassembled WGS sequence"/>
</dbReference>
<feature type="non-terminal residue" evidence="1">
    <location>
        <position position="1"/>
    </location>
</feature>
<protein>
    <submittedName>
        <fullName evidence="1">Transcriptional elongation factor FACT80</fullName>
    </submittedName>
</protein>
<keyword evidence="1" id="KW-0648">Protein biosynthesis</keyword>
<gene>
    <name evidence="1" type="ORF">TGCAST_261460B</name>
</gene>
<evidence type="ECO:0000313" key="1">
    <source>
        <dbReference type="EMBL" id="RQX71384.1"/>
    </source>
</evidence>
<name>A0A3R7YR71_TOXGO</name>